<gene>
    <name evidence="2" type="ORF">K340107D12_14610</name>
</gene>
<dbReference type="RefSeq" id="WP_227210396.1">
    <property type="nucleotide sequence ID" value="NZ_BAABZQ010000001.1"/>
</dbReference>
<feature type="transmembrane region" description="Helical" evidence="1">
    <location>
        <begin position="12"/>
        <end position="29"/>
    </location>
</feature>
<protein>
    <submittedName>
        <fullName evidence="2">Uncharacterized protein</fullName>
    </submittedName>
</protein>
<keyword evidence="1" id="KW-0472">Membrane</keyword>
<name>A0ABQ0BQ33_9FIRM</name>
<dbReference type="Proteomes" id="UP001600941">
    <property type="component" value="Unassembled WGS sequence"/>
</dbReference>
<proteinExistence type="predicted"/>
<evidence type="ECO:0000313" key="3">
    <source>
        <dbReference type="Proteomes" id="UP001600941"/>
    </source>
</evidence>
<evidence type="ECO:0000256" key="1">
    <source>
        <dbReference type="SAM" id="Phobius"/>
    </source>
</evidence>
<keyword evidence="1" id="KW-1133">Transmembrane helix</keyword>
<keyword evidence="3" id="KW-1185">Reference proteome</keyword>
<dbReference type="EMBL" id="BAABZQ010000001">
    <property type="protein sequence ID" value="GAA6498645.1"/>
    <property type="molecule type" value="Genomic_DNA"/>
</dbReference>
<accession>A0ABQ0BQ33</accession>
<reference evidence="2 3" key="1">
    <citation type="submission" date="2024-04" db="EMBL/GenBank/DDBJ databases">
        <title>Defined microbial consortia suppress multidrug-resistant proinflammatory Enterobacteriaceae via ecological control.</title>
        <authorList>
            <person name="Furuichi M."/>
            <person name="Kawaguchi T."/>
            <person name="Pust M."/>
            <person name="Yasuma K."/>
            <person name="Plichta D."/>
            <person name="Hasegawa N."/>
            <person name="Ohya T."/>
            <person name="Bhattarai S."/>
            <person name="Sasajima S."/>
            <person name="Aoto Y."/>
            <person name="Tuganbaev T."/>
            <person name="Yaginuma M."/>
            <person name="Ueda M."/>
            <person name="Okahashi N."/>
            <person name="Amafuji K."/>
            <person name="Kiridooshi Y."/>
            <person name="Sugita K."/>
            <person name="Strazar M."/>
            <person name="Skelly A."/>
            <person name="Suda W."/>
            <person name="Hattori M."/>
            <person name="Nakamoto N."/>
            <person name="Caballero S."/>
            <person name="Norman J."/>
            <person name="Olle B."/>
            <person name="Tanoue T."/>
            <person name="Arita M."/>
            <person name="Bucci V."/>
            <person name="Atarashi K."/>
            <person name="Xavier R."/>
            <person name="Honda K."/>
        </authorList>
    </citation>
    <scope>NUCLEOTIDE SEQUENCE [LARGE SCALE GENOMIC DNA]</scope>
    <source>
        <strain evidence="3">k34-0107-D12</strain>
    </source>
</reference>
<sequence>MKFVDNKKKYSLLKLGTVVIAALVILDIIGRKYEKRYFTVPIKLRIK</sequence>
<organism evidence="2 3">
    <name type="scientific">Blautia parvula</name>
    <dbReference type="NCBI Taxonomy" id="2877527"/>
    <lineage>
        <taxon>Bacteria</taxon>
        <taxon>Bacillati</taxon>
        <taxon>Bacillota</taxon>
        <taxon>Clostridia</taxon>
        <taxon>Lachnospirales</taxon>
        <taxon>Lachnospiraceae</taxon>
        <taxon>Blautia</taxon>
    </lineage>
</organism>
<evidence type="ECO:0000313" key="2">
    <source>
        <dbReference type="EMBL" id="GAA6498645.1"/>
    </source>
</evidence>
<comment type="caution">
    <text evidence="2">The sequence shown here is derived from an EMBL/GenBank/DDBJ whole genome shotgun (WGS) entry which is preliminary data.</text>
</comment>
<keyword evidence="1" id="KW-0812">Transmembrane</keyword>